<dbReference type="SMART" id="SM00304">
    <property type="entry name" value="HAMP"/>
    <property type="match status" value="1"/>
</dbReference>
<keyword evidence="4" id="KW-1133">Transmembrane helix</keyword>
<dbReference type="OrthoDB" id="9814202at2"/>
<dbReference type="InterPro" id="IPR004089">
    <property type="entry name" value="MCPsignal_dom"/>
</dbReference>
<evidence type="ECO:0000259" key="6">
    <source>
        <dbReference type="PROSITE" id="PS50885"/>
    </source>
</evidence>
<dbReference type="PANTHER" id="PTHR32089">
    <property type="entry name" value="METHYL-ACCEPTING CHEMOTAXIS PROTEIN MCPB"/>
    <property type="match status" value="1"/>
</dbReference>
<protein>
    <recommendedName>
        <fullName evidence="9">Methyl-accepting chemotaxis protein</fullName>
    </recommendedName>
</protein>
<keyword evidence="4" id="KW-0812">Transmembrane</keyword>
<dbReference type="GO" id="GO:0004888">
    <property type="term" value="F:transmembrane signaling receptor activity"/>
    <property type="evidence" value="ECO:0007669"/>
    <property type="project" value="InterPro"/>
</dbReference>
<gene>
    <name evidence="7" type="ORF">N825_11970</name>
</gene>
<reference evidence="7 8" key="1">
    <citation type="submission" date="2013-08" db="EMBL/GenBank/DDBJ databases">
        <title>The genome sequence of Skermanella stibiiresistens.</title>
        <authorList>
            <person name="Zhu W."/>
            <person name="Wang G."/>
        </authorList>
    </citation>
    <scope>NUCLEOTIDE SEQUENCE [LARGE SCALE GENOMIC DNA]</scope>
    <source>
        <strain evidence="7 8">SB22</strain>
    </source>
</reference>
<proteinExistence type="inferred from homology"/>
<dbReference type="Pfam" id="PF12729">
    <property type="entry name" value="4HB_MCP_1"/>
    <property type="match status" value="1"/>
</dbReference>
<dbReference type="PRINTS" id="PR00260">
    <property type="entry name" value="CHEMTRNSDUCR"/>
</dbReference>
<keyword evidence="8" id="KW-1185">Reference proteome</keyword>
<dbReference type="Pfam" id="PF00015">
    <property type="entry name" value="MCPsignal"/>
    <property type="match status" value="1"/>
</dbReference>
<dbReference type="InterPro" id="IPR003660">
    <property type="entry name" value="HAMP_dom"/>
</dbReference>
<feature type="domain" description="HAMP" evidence="6">
    <location>
        <begin position="209"/>
        <end position="262"/>
    </location>
</feature>
<dbReference type="Gene3D" id="1.10.287.950">
    <property type="entry name" value="Methyl-accepting chemotaxis protein"/>
    <property type="match status" value="1"/>
</dbReference>
<evidence type="ECO:0000256" key="2">
    <source>
        <dbReference type="ARBA" id="ARBA00029447"/>
    </source>
</evidence>
<keyword evidence="1 3" id="KW-0807">Transducer</keyword>
<evidence type="ECO:0000256" key="3">
    <source>
        <dbReference type="PROSITE-ProRule" id="PRU00284"/>
    </source>
</evidence>
<feature type="domain" description="Methyl-accepting transducer" evidence="5">
    <location>
        <begin position="302"/>
        <end position="538"/>
    </location>
</feature>
<evidence type="ECO:0000256" key="1">
    <source>
        <dbReference type="ARBA" id="ARBA00023224"/>
    </source>
</evidence>
<dbReference type="Proteomes" id="UP000019486">
    <property type="component" value="Unassembled WGS sequence"/>
</dbReference>
<dbReference type="EMBL" id="AVFL01000017">
    <property type="protein sequence ID" value="EWY38520.1"/>
    <property type="molecule type" value="Genomic_DNA"/>
</dbReference>
<dbReference type="InterPro" id="IPR004090">
    <property type="entry name" value="Chemotax_Me-accpt_rcpt"/>
</dbReference>
<name>W9GX85_9PROT</name>
<evidence type="ECO:0000259" key="5">
    <source>
        <dbReference type="PROSITE" id="PS50111"/>
    </source>
</evidence>
<dbReference type="PANTHER" id="PTHR32089:SF112">
    <property type="entry name" value="LYSOZYME-LIKE PROTEIN-RELATED"/>
    <property type="match status" value="1"/>
</dbReference>
<evidence type="ECO:0008006" key="9">
    <source>
        <dbReference type="Google" id="ProtNLM"/>
    </source>
</evidence>
<comment type="caution">
    <text evidence="7">The sequence shown here is derived from an EMBL/GenBank/DDBJ whole genome shotgun (WGS) entry which is preliminary data.</text>
</comment>
<dbReference type="PATRIC" id="fig|1385369.3.peg.4285"/>
<dbReference type="SUPFAM" id="SSF58104">
    <property type="entry name" value="Methyl-accepting chemotaxis protein (MCP) signaling domain"/>
    <property type="match status" value="1"/>
</dbReference>
<evidence type="ECO:0000313" key="7">
    <source>
        <dbReference type="EMBL" id="EWY38520.1"/>
    </source>
</evidence>
<sequence>MKNLSLRAKMRAALAGLAVLIVALGLFTNQRMSVINDQSSILAEIRMPRSNLVNAASVAAANYRIVEATHIINDDSAAMGAIEGELDALRKSVGDQFGRYAGMDLTAEERKGIAEVQGAWRNYLQKSADIISLSRGNQNDAATALFRETKPIYDSLSKELLELVNLNTKLGEVASATGDAIYDTSRMIVLAVLALVIAALAGVVLFFEKSVAAAMTRITATMTRLAADDLTVEVVGRESDDEIGAMAKAVQVFKENADERKRLEAREREEQSARLKRMETMDRLITGFDGTMGSILRTVSSAATELDSTAQSMAAIAEETSRQATASATAAEQTSANVQTVAAAAEEMSGSLGEISRQVTRSTGIANQAVAEADQTNSTIQGLADAANRIGEVVNLIADIASQTNLLALNATIEAARAGESGKGFAVVASEVKSLATRTGKATEEISAQISSMQQATGGAVTAIRGIGATINSINEITTAISAAVEEQAAATAEISRNVTEAAAGTQEVSSTIIQVTEASAQTGTAATQVQGAAGELSQQSELLRSEVERFLAGIRAA</sequence>
<dbReference type="PROSITE" id="PS50111">
    <property type="entry name" value="CHEMOTAXIS_TRANSDUC_2"/>
    <property type="match status" value="1"/>
</dbReference>
<dbReference type="Gene3D" id="6.10.340.10">
    <property type="match status" value="1"/>
</dbReference>
<accession>W9GX85</accession>
<dbReference type="InterPro" id="IPR024478">
    <property type="entry name" value="HlyB_4HB_MCP"/>
</dbReference>
<dbReference type="GO" id="GO:0006935">
    <property type="term" value="P:chemotaxis"/>
    <property type="evidence" value="ECO:0007669"/>
    <property type="project" value="InterPro"/>
</dbReference>
<dbReference type="SMART" id="SM00283">
    <property type="entry name" value="MA"/>
    <property type="match status" value="1"/>
</dbReference>
<dbReference type="GO" id="GO:0016020">
    <property type="term" value="C:membrane"/>
    <property type="evidence" value="ECO:0007669"/>
    <property type="project" value="InterPro"/>
</dbReference>
<dbReference type="STRING" id="1385369.N825_11970"/>
<dbReference type="AlphaFoldDB" id="W9GX85"/>
<feature type="transmembrane region" description="Helical" evidence="4">
    <location>
        <begin position="187"/>
        <end position="207"/>
    </location>
</feature>
<dbReference type="GO" id="GO:0007165">
    <property type="term" value="P:signal transduction"/>
    <property type="evidence" value="ECO:0007669"/>
    <property type="project" value="UniProtKB-KW"/>
</dbReference>
<dbReference type="PROSITE" id="PS50885">
    <property type="entry name" value="HAMP"/>
    <property type="match status" value="1"/>
</dbReference>
<dbReference type="RefSeq" id="WP_037456614.1">
    <property type="nucleotide sequence ID" value="NZ_AVFL01000017.1"/>
</dbReference>
<evidence type="ECO:0000256" key="4">
    <source>
        <dbReference type="SAM" id="Phobius"/>
    </source>
</evidence>
<keyword evidence="4" id="KW-0472">Membrane</keyword>
<organism evidence="7 8">
    <name type="scientific">Skermanella stibiiresistens SB22</name>
    <dbReference type="NCBI Taxonomy" id="1385369"/>
    <lineage>
        <taxon>Bacteria</taxon>
        <taxon>Pseudomonadati</taxon>
        <taxon>Pseudomonadota</taxon>
        <taxon>Alphaproteobacteria</taxon>
        <taxon>Rhodospirillales</taxon>
        <taxon>Azospirillaceae</taxon>
        <taxon>Skermanella</taxon>
    </lineage>
</organism>
<comment type="similarity">
    <text evidence="2">Belongs to the methyl-accepting chemotaxis (MCP) protein family.</text>
</comment>
<evidence type="ECO:0000313" key="8">
    <source>
        <dbReference type="Proteomes" id="UP000019486"/>
    </source>
</evidence>